<dbReference type="EMBL" id="OX459943">
    <property type="protein sequence ID" value="CAI9178339.1"/>
    <property type="molecule type" value="Genomic_DNA"/>
</dbReference>
<keyword evidence="3" id="KW-1185">Reference proteome</keyword>
<evidence type="ECO:0000256" key="1">
    <source>
        <dbReference type="SAM" id="MobiDB-lite"/>
    </source>
</evidence>
<protein>
    <submittedName>
        <fullName evidence="2">Uncharacterized protein</fullName>
    </submittedName>
</protein>
<evidence type="ECO:0000313" key="3">
    <source>
        <dbReference type="Proteomes" id="UP001176941"/>
    </source>
</evidence>
<accession>A0ABN8ZX79</accession>
<feature type="region of interest" description="Disordered" evidence="1">
    <location>
        <begin position="185"/>
        <end position="228"/>
    </location>
</feature>
<dbReference type="Proteomes" id="UP001176941">
    <property type="component" value="Chromosome 7"/>
</dbReference>
<proteinExistence type="predicted"/>
<sequence>MWGRWQQGGGCPCWSPAPYARSTAFSGQLGLVGSGGQHQPGDPALLGAQADGRRSVPGSSPRLEGWLPGVCGSGSRAFMEVTRGCPLWDEGCGEEMLGFPRVSGTSVGCGNLRRGAGPLRRGSIVDQELSVQDLGWLAERKKRSQEQRPHVQSGPCPRQPDSLRWERPSCRKNVSREEGAVCAEPSALSQPGLRRAPVCPRSSQSWDGLLPHKSETAPYSPLETPSQQTGESCQRQAEGCQDGGFLPIQRCLSKIFTGSLNVLTAFNHVAYLPVCQQNPLSEPSCELHLPCKLSPDQPFSVSCRAKHMCEVQVSTYEQTLNAQGFCAEKSYILLPLLDKNLLKGSNSSLSLMNLINPVVVGKMLSRLLMVFESSLVGKARRQEGVWSFFQHQTQPSQMGCQTREASSLCIEY</sequence>
<gene>
    <name evidence="2" type="ORF">MRATA1EN1_LOCUS27301</name>
</gene>
<feature type="region of interest" description="Disordered" evidence="1">
    <location>
        <begin position="141"/>
        <end position="167"/>
    </location>
</feature>
<organism evidence="2 3">
    <name type="scientific">Rangifer tarandus platyrhynchus</name>
    <name type="common">Svalbard reindeer</name>
    <dbReference type="NCBI Taxonomy" id="3082113"/>
    <lineage>
        <taxon>Eukaryota</taxon>
        <taxon>Metazoa</taxon>
        <taxon>Chordata</taxon>
        <taxon>Craniata</taxon>
        <taxon>Vertebrata</taxon>
        <taxon>Euteleostomi</taxon>
        <taxon>Mammalia</taxon>
        <taxon>Eutheria</taxon>
        <taxon>Laurasiatheria</taxon>
        <taxon>Artiodactyla</taxon>
        <taxon>Ruminantia</taxon>
        <taxon>Pecora</taxon>
        <taxon>Cervidae</taxon>
        <taxon>Odocoileinae</taxon>
        <taxon>Rangifer</taxon>
    </lineage>
</organism>
<reference evidence="2" key="1">
    <citation type="submission" date="2023-04" db="EMBL/GenBank/DDBJ databases">
        <authorList>
            <consortium name="ELIXIR-Norway"/>
        </authorList>
    </citation>
    <scope>NUCLEOTIDE SEQUENCE [LARGE SCALE GENOMIC DNA]</scope>
</reference>
<evidence type="ECO:0000313" key="2">
    <source>
        <dbReference type="EMBL" id="CAI9178339.1"/>
    </source>
</evidence>
<name>A0ABN8ZX79_RANTA</name>
<feature type="region of interest" description="Disordered" evidence="1">
    <location>
        <begin position="30"/>
        <end position="61"/>
    </location>
</feature>